<organism evidence="5 6">
    <name type="scientific">Mycena indigotica</name>
    <dbReference type="NCBI Taxonomy" id="2126181"/>
    <lineage>
        <taxon>Eukaryota</taxon>
        <taxon>Fungi</taxon>
        <taxon>Dikarya</taxon>
        <taxon>Basidiomycota</taxon>
        <taxon>Agaricomycotina</taxon>
        <taxon>Agaricomycetes</taxon>
        <taxon>Agaricomycetidae</taxon>
        <taxon>Agaricales</taxon>
        <taxon>Marasmiineae</taxon>
        <taxon>Mycenaceae</taxon>
        <taxon>Mycena</taxon>
    </lineage>
</organism>
<feature type="compositionally biased region" description="Basic and acidic residues" evidence="3">
    <location>
        <begin position="10"/>
        <end position="22"/>
    </location>
</feature>
<dbReference type="Proteomes" id="UP000636479">
    <property type="component" value="Unassembled WGS sequence"/>
</dbReference>
<dbReference type="Pfam" id="PF12796">
    <property type="entry name" value="Ank_2"/>
    <property type="match status" value="1"/>
</dbReference>
<dbReference type="InterPro" id="IPR036770">
    <property type="entry name" value="Ankyrin_rpt-contain_sf"/>
</dbReference>
<feature type="repeat" description="ANK" evidence="1">
    <location>
        <begin position="228"/>
        <end position="260"/>
    </location>
</feature>
<dbReference type="PROSITE" id="PS50297">
    <property type="entry name" value="ANK_REP_REGION"/>
    <property type="match status" value="1"/>
</dbReference>
<evidence type="ECO:0000256" key="2">
    <source>
        <dbReference type="PROSITE-ProRule" id="PRU00175"/>
    </source>
</evidence>
<dbReference type="PROSITE" id="PS50089">
    <property type="entry name" value="ZF_RING_2"/>
    <property type="match status" value="1"/>
</dbReference>
<dbReference type="InterPro" id="IPR002110">
    <property type="entry name" value="Ankyrin_rpt"/>
</dbReference>
<evidence type="ECO:0000313" key="5">
    <source>
        <dbReference type="EMBL" id="KAF7307528.1"/>
    </source>
</evidence>
<protein>
    <recommendedName>
        <fullName evidence="4">RING-type domain-containing protein</fullName>
    </recommendedName>
</protein>
<dbReference type="Gene3D" id="1.25.40.20">
    <property type="entry name" value="Ankyrin repeat-containing domain"/>
    <property type="match status" value="1"/>
</dbReference>
<keyword evidence="2" id="KW-0862">Zinc</keyword>
<keyword evidence="2" id="KW-0863">Zinc-finger</keyword>
<gene>
    <name evidence="5" type="ORF">MIND_00547600</name>
</gene>
<dbReference type="EMBL" id="JACAZF010000004">
    <property type="protein sequence ID" value="KAF7307528.1"/>
    <property type="molecule type" value="Genomic_DNA"/>
</dbReference>
<dbReference type="PROSITE" id="PS50088">
    <property type="entry name" value="ANK_REPEAT"/>
    <property type="match status" value="1"/>
</dbReference>
<keyword evidence="1" id="KW-0040">ANK repeat</keyword>
<dbReference type="RefSeq" id="XP_037222547.1">
    <property type="nucleotide sequence ID" value="XM_037362255.1"/>
</dbReference>
<proteinExistence type="predicted"/>
<evidence type="ECO:0000256" key="1">
    <source>
        <dbReference type="PROSITE-ProRule" id="PRU00023"/>
    </source>
</evidence>
<reference evidence="5" key="1">
    <citation type="submission" date="2020-05" db="EMBL/GenBank/DDBJ databases">
        <title>Mycena genomes resolve the evolution of fungal bioluminescence.</title>
        <authorList>
            <person name="Tsai I.J."/>
        </authorList>
    </citation>
    <scope>NUCLEOTIDE SEQUENCE</scope>
    <source>
        <strain evidence="5">171206Taipei</strain>
    </source>
</reference>
<dbReference type="OrthoDB" id="46529at2759"/>
<dbReference type="AlphaFoldDB" id="A0A8H6SX12"/>
<keyword evidence="2" id="KW-0479">Metal-binding</keyword>
<dbReference type="GeneID" id="59344771"/>
<dbReference type="SUPFAM" id="SSF48403">
    <property type="entry name" value="Ankyrin repeat"/>
    <property type="match status" value="1"/>
</dbReference>
<evidence type="ECO:0000259" key="4">
    <source>
        <dbReference type="PROSITE" id="PS50089"/>
    </source>
</evidence>
<feature type="compositionally biased region" description="Low complexity" evidence="3">
    <location>
        <begin position="79"/>
        <end position="97"/>
    </location>
</feature>
<feature type="region of interest" description="Disordered" evidence="3">
    <location>
        <begin position="1"/>
        <end position="97"/>
    </location>
</feature>
<dbReference type="SUPFAM" id="SSF57850">
    <property type="entry name" value="RING/U-box"/>
    <property type="match status" value="1"/>
</dbReference>
<comment type="caution">
    <text evidence="5">The sequence shown here is derived from an EMBL/GenBank/DDBJ whole genome shotgun (WGS) entry which is preliminary data.</text>
</comment>
<feature type="domain" description="RING-type" evidence="4">
    <location>
        <begin position="105"/>
        <end position="157"/>
    </location>
</feature>
<evidence type="ECO:0000256" key="3">
    <source>
        <dbReference type="SAM" id="MobiDB-lite"/>
    </source>
</evidence>
<feature type="compositionally biased region" description="Polar residues" evidence="3">
    <location>
        <begin position="25"/>
        <end position="34"/>
    </location>
</feature>
<keyword evidence="6" id="KW-1185">Reference proteome</keyword>
<evidence type="ECO:0000313" key="6">
    <source>
        <dbReference type="Proteomes" id="UP000636479"/>
    </source>
</evidence>
<dbReference type="GO" id="GO:0008270">
    <property type="term" value="F:zinc ion binding"/>
    <property type="evidence" value="ECO:0007669"/>
    <property type="project" value="UniProtKB-KW"/>
</dbReference>
<name>A0A8H6SX12_9AGAR</name>
<dbReference type="InterPro" id="IPR001841">
    <property type="entry name" value="Znf_RING"/>
</dbReference>
<accession>A0A8H6SX12</accession>
<sequence>MSQSQPGSPPDKDVFSAQETRKRNNQFARKSTGGQPPRKRVKSDDSELALEENEKPYFKPTYARKSTGGKAPPKPRLNSSQPSSSSHSSQTPPISASANAKMTTCGLCSYPPIPTPASSDEIPGFTTLCGHYFHYGCYMNKLLTTPFDLRKCCPTCSLIMTRNEVYWVQIESGGAWTNISQAVEDRFVLVRQAKQQIFLDMLNVRNLPIVIALLEDPEPVDVNLMTREGFTALHLRAMANDLAGVDLLLRHGANREIKSGVGLTALEYANQNNANQVVGRLMGPD</sequence>